<keyword evidence="7 16" id="KW-1133">Transmembrane helix</keyword>
<gene>
    <name evidence="18" type="ORF">NDU88_003682</name>
</gene>
<dbReference type="PRINTS" id="PR01013">
    <property type="entry name" value="NRPEPTIDEY1R"/>
</dbReference>
<evidence type="ECO:0000256" key="1">
    <source>
        <dbReference type="ARBA" id="ARBA00004651"/>
    </source>
</evidence>
<evidence type="ECO:0000259" key="17">
    <source>
        <dbReference type="PROSITE" id="PS50262"/>
    </source>
</evidence>
<evidence type="ECO:0000256" key="10">
    <source>
        <dbReference type="ARBA" id="ARBA00023139"/>
    </source>
</evidence>
<evidence type="ECO:0000256" key="5">
    <source>
        <dbReference type="ARBA" id="ARBA00022553"/>
    </source>
</evidence>
<comment type="subcellular location">
    <subcellularLocation>
        <location evidence="1">Cell membrane</location>
        <topology evidence="1">Multi-pass membrane protein</topology>
    </subcellularLocation>
</comment>
<protein>
    <recommendedName>
        <fullName evidence="3">Neuropeptide Y receptor type 1</fullName>
    </recommendedName>
</protein>
<keyword evidence="9 16" id="KW-0472">Membrane</keyword>
<evidence type="ECO:0000256" key="8">
    <source>
        <dbReference type="ARBA" id="ARBA00023040"/>
    </source>
</evidence>
<dbReference type="GO" id="GO:0042923">
    <property type="term" value="F:neuropeptide binding"/>
    <property type="evidence" value="ECO:0007669"/>
    <property type="project" value="TreeGrafter"/>
</dbReference>
<keyword evidence="19" id="KW-1185">Reference proteome</keyword>
<dbReference type="PANTHER" id="PTHR24235">
    <property type="entry name" value="NEUROPEPTIDE Y RECEPTOR"/>
    <property type="match status" value="1"/>
</dbReference>
<accession>A0AAV7WTQ1</accession>
<feature type="transmembrane region" description="Helical" evidence="16">
    <location>
        <begin position="80"/>
        <end position="107"/>
    </location>
</feature>
<keyword evidence="13" id="KW-0325">Glycoprotein</keyword>
<evidence type="ECO:0000256" key="12">
    <source>
        <dbReference type="ARBA" id="ARBA00023170"/>
    </source>
</evidence>
<evidence type="ECO:0000256" key="9">
    <source>
        <dbReference type="ARBA" id="ARBA00023136"/>
    </source>
</evidence>
<keyword evidence="8" id="KW-0297">G-protein coupled receptor</keyword>
<evidence type="ECO:0000256" key="13">
    <source>
        <dbReference type="ARBA" id="ARBA00023180"/>
    </source>
</evidence>
<dbReference type="Proteomes" id="UP001066276">
    <property type="component" value="Chromosome 1_1"/>
</dbReference>
<evidence type="ECO:0000256" key="14">
    <source>
        <dbReference type="ARBA" id="ARBA00023224"/>
    </source>
</evidence>
<evidence type="ECO:0000256" key="3">
    <source>
        <dbReference type="ARBA" id="ARBA00019471"/>
    </source>
</evidence>
<dbReference type="GO" id="GO:0043005">
    <property type="term" value="C:neuron projection"/>
    <property type="evidence" value="ECO:0007669"/>
    <property type="project" value="TreeGrafter"/>
</dbReference>
<evidence type="ECO:0000256" key="16">
    <source>
        <dbReference type="SAM" id="Phobius"/>
    </source>
</evidence>
<keyword evidence="11" id="KW-1015">Disulfide bond</keyword>
<dbReference type="PANTHER" id="PTHR24235:SF24">
    <property type="entry name" value="NEUROPEPTIDE Y RECEPTOR TYPE 1"/>
    <property type="match status" value="1"/>
</dbReference>
<comment type="caution">
    <text evidence="18">The sequence shown here is derived from an EMBL/GenBank/DDBJ whole genome shotgun (WGS) entry which is preliminary data.</text>
</comment>
<dbReference type="GO" id="GO:0005886">
    <property type="term" value="C:plasma membrane"/>
    <property type="evidence" value="ECO:0007669"/>
    <property type="project" value="UniProtKB-SubCell"/>
</dbReference>
<dbReference type="InterPro" id="IPR017452">
    <property type="entry name" value="GPCR_Rhodpsn_7TM"/>
</dbReference>
<evidence type="ECO:0000256" key="2">
    <source>
        <dbReference type="ARBA" id="ARBA00010663"/>
    </source>
</evidence>
<keyword evidence="15" id="KW-0449">Lipoprotein</keyword>
<feature type="transmembrane region" description="Helical" evidence="16">
    <location>
        <begin position="132"/>
        <end position="152"/>
    </location>
</feature>
<dbReference type="InterPro" id="IPR000611">
    <property type="entry name" value="NPY_rcpt"/>
</dbReference>
<evidence type="ECO:0000256" key="11">
    <source>
        <dbReference type="ARBA" id="ARBA00023157"/>
    </source>
</evidence>
<sequence>MRVCREKDPRYVAKKGGIQLSKKLAGYGPLRDKIKQGFSWNKIDVVAQVLTDDLFANVTVDIWKGNFVCMDEFPSETLRLSFTTALAVIQYFGPLCFIFICYVKIYIRLKRRNNMMDKMRDNKYRCNETKRINFMLISIVVAFAVCWLPLNIFNLVFDWNHELISVCSHNVLFLMCHLTAMVSTCVNPIFYGFLNKNFQRDLQFFFNFCDFRSREDDYETIAMSTMHTDVSKTSLKQASPVA</sequence>
<dbReference type="InterPro" id="IPR000276">
    <property type="entry name" value="GPCR_Rhodpsn"/>
</dbReference>
<dbReference type="PROSITE" id="PS50262">
    <property type="entry name" value="G_PROTEIN_RECEP_F1_2"/>
    <property type="match status" value="1"/>
</dbReference>
<keyword evidence="10" id="KW-0564">Palmitate</keyword>
<organism evidence="18 19">
    <name type="scientific">Pleurodeles waltl</name>
    <name type="common">Iberian ribbed newt</name>
    <dbReference type="NCBI Taxonomy" id="8319"/>
    <lineage>
        <taxon>Eukaryota</taxon>
        <taxon>Metazoa</taxon>
        <taxon>Chordata</taxon>
        <taxon>Craniata</taxon>
        <taxon>Vertebrata</taxon>
        <taxon>Euteleostomi</taxon>
        <taxon>Amphibia</taxon>
        <taxon>Batrachia</taxon>
        <taxon>Caudata</taxon>
        <taxon>Salamandroidea</taxon>
        <taxon>Salamandridae</taxon>
        <taxon>Pleurodelinae</taxon>
        <taxon>Pleurodeles</taxon>
    </lineage>
</organism>
<evidence type="ECO:0000313" key="18">
    <source>
        <dbReference type="EMBL" id="KAJ1216076.1"/>
    </source>
</evidence>
<dbReference type="Gene3D" id="1.20.1070.10">
    <property type="entry name" value="Rhodopsin 7-helix transmembrane proteins"/>
    <property type="match status" value="1"/>
</dbReference>
<keyword evidence="4" id="KW-1003">Cell membrane</keyword>
<evidence type="ECO:0000256" key="6">
    <source>
        <dbReference type="ARBA" id="ARBA00022692"/>
    </source>
</evidence>
<keyword evidence="14" id="KW-0807">Transducer</keyword>
<dbReference type="PRINTS" id="PR00237">
    <property type="entry name" value="GPCRRHODOPSN"/>
</dbReference>
<dbReference type="AlphaFoldDB" id="A0AAV7WTQ1"/>
<evidence type="ECO:0000313" key="19">
    <source>
        <dbReference type="Proteomes" id="UP001066276"/>
    </source>
</evidence>
<evidence type="ECO:0000256" key="4">
    <source>
        <dbReference type="ARBA" id="ARBA00022475"/>
    </source>
</evidence>
<name>A0AAV7WTQ1_PLEWA</name>
<reference evidence="18" key="1">
    <citation type="journal article" date="2022" name="bioRxiv">
        <title>Sequencing and chromosome-scale assembly of the giantPleurodeles waltlgenome.</title>
        <authorList>
            <person name="Brown T."/>
            <person name="Elewa A."/>
            <person name="Iarovenko S."/>
            <person name="Subramanian E."/>
            <person name="Araus A.J."/>
            <person name="Petzold A."/>
            <person name="Susuki M."/>
            <person name="Suzuki K.-i.T."/>
            <person name="Hayashi T."/>
            <person name="Toyoda A."/>
            <person name="Oliveira C."/>
            <person name="Osipova E."/>
            <person name="Leigh N.D."/>
            <person name="Simon A."/>
            <person name="Yun M.H."/>
        </authorList>
    </citation>
    <scope>NUCLEOTIDE SEQUENCE</scope>
    <source>
        <strain evidence="18">20211129_DDA</strain>
        <tissue evidence="18">Liver</tissue>
    </source>
</reference>
<keyword evidence="6 16" id="KW-0812">Transmembrane</keyword>
<evidence type="ECO:0000256" key="15">
    <source>
        <dbReference type="ARBA" id="ARBA00023288"/>
    </source>
</evidence>
<keyword evidence="12" id="KW-0675">Receptor</keyword>
<dbReference type="InterPro" id="IPR000351">
    <property type="entry name" value="NPY1_rcpt"/>
</dbReference>
<keyword evidence="5" id="KW-0597">Phosphoprotein</keyword>
<dbReference type="SUPFAM" id="SSF81321">
    <property type="entry name" value="Family A G protein-coupled receptor-like"/>
    <property type="match status" value="1"/>
</dbReference>
<dbReference type="Pfam" id="PF00001">
    <property type="entry name" value="7tm_1"/>
    <property type="match status" value="1"/>
</dbReference>
<comment type="similarity">
    <text evidence="2">Belongs to the G-protein coupled receptor 1 family.</text>
</comment>
<feature type="transmembrane region" description="Helical" evidence="16">
    <location>
        <begin position="172"/>
        <end position="194"/>
    </location>
</feature>
<dbReference type="EMBL" id="JANPWB010000001">
    <property type="protein sequence ID" value="KAJ1216076.1"/>
    <property type="molecule type" value="Genomic_DNA"/>
</dbReference>
<dbReference type="GO" id="GO:0004983">
    <property type="term" value="F:neuropeptide Y receptor activity"/>
    <property type="evidence" value="ECO:0007669"/>
    <property type="project" value="InterPro"/>
</dbReference>
<proteinExistence type="inferred from homology"/>
<evidence type="ECO:0000256" key="7">
    <source>
        <dbReference type="ARBA" id="ARBA00022989"/>
    </source>
</evidence>
<dbReference type="PRINTS" id="PR01012">
    <property type="entry name" value="NRPEPTIDEYR"/>
</dbReference>
<feature type="domain" description="G-protein coupled receptors family 1 profile" evidence="17">
    <location>
        <begin position="69"/>
        <end position="191"/>
    </location>
</feature>